<name>A0A9Q1GS58_9CARY</name>
<evidence type="ECO:0000256" key="2">
    <source>
        <dbReference type="ARBA" id="ARBA00023015"/>
    </source>
</evidence>
<dbReference type="InterPro" id="IPR013325">
    <property type="entry name" value="RNA_pol_sigma_r2"/>
</dbReference>
<dbReference type="Pfam" id="PF04542">
    <property type="entry name" value="Sigma70_r2"/>
    <property type="match status" value="1"/>
</dbReference>
<dbReference type="PANTHER" id="PTHR30603">
    <property type="entry name" value="RNA POLYMERASE SIGMA FACTOR RPO"/>
    <property type="match status" value="1"/>
</dbReference>
<keyword evidence="3" id="KW-0731">Sigma factor</keyword>
<gene>
    <name evidence="8" type="ORF">Cgig2_023371</name>
</gene>
<proteinExistence type="inferred from homology"/>
<dbReference type="Proteomes" id="UP001153076">
    <property type="component" value="Unassembled WGS sequence"/>
</dbReference>
<dbReference type="EMBL" id="JAKOGI010001701">
    <property type="protein sequence ID" value="KAJ8424366.1"/>
    <property type="molecule type" value="Genomic_DNA"/>
</dbReference>
<feature type="compositionally biased region" description="Polar residues" evidence="6">
    <location>
        <begin position="164"/>
        <end position="174"/>
    </location>
</feature>
<comment type="caution">
    <text evidence="8">The sequence shown here is derived from an EMBL/GenBank/DDBJ whole genome shotgun (WGS) entry which is preliminary data.</text>
</comment>
<feature type="region of interest" description="Disordered" evidence="6">
    <location>
        <begin position="157"/>
        <end position="176"/>
    </location>
</feature>
<evidence type="ECO:0000313" key="9">
    <source>
        <dbReference type="Proteomes" id="UP001153076"/>
    </source>
</evidence>
<evidence type="ECO:0000256" key="6">
    <source>
        <dbReference type="SAM" id="MobiDB-lite"/>
    </source>
</evidence>
<dbReference type="Gene3D" id="1.10.601.10">
    <property type="entry name" value="RNA Polymerase Primary Sigma Factor"/>
    <property type="match status" value="1"/>
</dbReference>
<keyword evidence="5" id="KW-0804">Transcription</keyword>
<dbReference type="OrthoDB" id="2012130at2759"/>
<dbReference type="InterPro" id="IPR050239">
    <property type="entry name" value="Sigma-70_RNA_pol_init_factors"/>
</dbReference>
<dbReference type="GO" id="GO:0016987">
    <property type="term" value="F:sigma factor activity"/>
    <property type="evidence" value="ECO:0007669"/>
    <property type="project" value="UniProtKB-KW"/>
</dbReference>
<protein>
    <recommendedName>
        <fullName evidence="7">RNA polymerase sigma-70 domain-containing protein</fullName>
    </recommendedName>
</protein>
<accession>A0A9Q1GS58</accession>
<evidence type="ECO:0000256" key="3">
    <source>
        <dbReference type="ARBA" id="ARBA00023082"/>
    </source>
</evidence>
<dbReference type="InterPro" id="IPR014284">
    <property type="entry name" value="RNA_pol_sigma-70_dom"/>
</dbReference>
<dbReference type="InterPro" id="IPR000943">
    <property type="entry name" value="RNA_pol_sigma70"/>
</dbReference>
<evidence type="ECO:0000256" key="5">
    <source>
        <dbReference type="ARBA" id="ARBA00023163"/>
    </source>
</evidence>
<keyword evidence="9" id="KW-1185">Reference proteome</keyword>
<keyword evidence="4" id="KW-0238">DNA-binding</keyword>
<evidence type="ECO:0000259" key="7">
    <source>
        <dbReference type="PROSITE" id="PS00715"/>
    </source>
</evidence>
<comment type="similarity">
    <text evidence="1">Belongs to the sigma-70 factor family.</text>
</comment>
<sequence>MFRLMMATAAVVGLNAGKRLLSSSFHYSDLTGKLSYGSEQHQIAFNKSCVIIVAKKTSNYKASFHSSRRSDSSVKAIKEHTDGAATPPTWRQGLEEETLDPETSVEALLALQKSWLEKQLELSFKDTAITDLSRSANTQKELHVISSGKSARIRRMNTKRRTQSKNSSVKQSEAQKLPRATVSRVLLQNRSVGYMRGVTSDALLTHAQVLNLSQKIKVGLSLEEHRSRLKERLGCEPSDEQLAMSLTMTLTELRSKLMEYALAREKLTMSNVRLVMSIAHRYENMGADMADLIQGGLIGLLRGIEKFDSSKGFKISTYVYWWIRQVSEAFIYKEFWGFSE</sequence>
<dbReference type="PROSITE" id="PS00715">
    <property type="entry name" value="SIGMA70_1"/>
    <property type="match status" value="1"/>
</dbReference>
<dbReference type="NCBIfam" id="TIGR02937">
    <property type="entry name" value="sigma70-ECF"/>
    <property type="match status" value="1"/>
</dbReference>
<dbReference type="SUPFAM" id="SSF88946">
    <property type="entry name" value="Sigma2 domain of RNA polymerase sigma factors"/>
    <property type="match status" value="1"/>
</dbReference>
<dbReference type="GO" id="GO:0003677">
    <property type="term" value="F:DNA binding"/>
    <property type="evidence" value="ECO:0007669"/>
    <property type="project" value="UniProtKB-KW"/>
</dbReference>
<organism evidence="8 9">
    <name type="scientific">Carnegiea gigantea</name>
    <dbReference type="NCBI Taxonomy" id="171969"/>
    <lineage>
        <taxon>Eukaryota</taxon>
        <taxon>Viridiplantae</taxon>
        <taxon>Streptophyta</taxon>
        <taxon>Embryophyta</taxon>
        <taxon>Tracheophyta</taxon>
        <taxon>Spermatophyta</taxon>
        <taxon>Magnoliopsida</taxon>
        <taxon>eudicotyledons</taxon>
        <taxon>Gunneridae</taxon>
        <taxon>Pentapetalae</taxon>
        <taxon>Caryophyllales</taxon>
        <taxon>Cactineae</taxon>
        <taxon>Cactaceae</taxon>
        <taxon>Cactoideae</taxon>
        <taxon>Echinocereeae</taxon>
        <taxon>Carnegiea</taxon>
    </lineage>
</organism>
<evidence type="ECO:0000313" key="8">
    <source>
        <dbReference type="EMBL" id="KAJ8424366.1"/>
    </source>
</evidence>
<dbReference type="GO" id="GO:0006352">
    <property type="term" value="P:DNA-templated transcription initiation"/>
    <property type="evidence" value="ECO:0007669"/>
    <property type="project" value="InterPro"/>
</dbReference>
<dbReference type="PANTHER" id="PTHR30603:SF14">
    <property type="entry name" value="RNA POLYMERASE SIGMA FACTOR SIGA"/>
    <property type="match status" value="1"/>
</dbReference>
<dbReference type="AlphaFoldDB" id="A0A9Q1GS58"/>
<evidence type="ECO:0000256" key="1">
    <source>
        <dbReference type="ARBA" id="ARBA00007788"/>
    </source>
</evidence>
<reference evidence="8" key="1">
    <citation type="submission" date="2022-04" db="EMBL/GenBank/DDBJ databases">
        <title>Carnegiea gigantea Genome sequencing and assembly v2.</title>
        <authorList>
            <person name="Copetti D."/>
            <person name="Sanderson M.J."/>
            <person name="Burquez A."/>
            <person name="Wojciechowski M.F."/>
        </authorList>
    </citation>
    <scope>NUCLEOTIDE SEQUENCE</scope>
    <source>
        <strain evidence="8">SGP5-SGP5p</strain>
        <tissue evidence="8">Aerial part</tissue>
    </source>
</reference>
<keyword evidence="2" id="KW-0805">Transcription regulation</keyword>
<dbReference type="InterPro" id="IPR007627">
    <property type="entry name" value="RNA_pol_sigma70_r2"/>
</dbReference>
<evidence type="ECO:0000256" key="4">
    <source>
        <dbReference type="ARBA" id="ARBA00023125"/>
    </source>
</evidence>
<feature type="domain" description="RNA polymerase sigma-70" evidence="7">
    <location>
        <begin position="291"/>
        <end position="304"/>
    </location>
</feature>